<name>A0A0P8DG70_9CYAN</name>
<proteinExistence type="predicted"/>
<gene>
    <name evidence="1" type="ORF">HLUCCA11_10860</name>
</gene>
<evidence type="ECO:0000313" key="1">
    <source>
        <dbReference type="EMBL" id="KPQ35455.1"/>
    </source>
</evidence>
<dbReference type="Proteomes" id="UP000050465">
    <property type="component" value="Unassembled WGS sequence"/>
</dbReference>
<reference evidence="1 2" key="1">
    <citation type="submission" date="2015-09" db="EMBL/GenBank/DDBJ databases">
        <title>Identification and resolution of microdiversity through metagenomic sequencing of parallel consortia.</title>
        <authorList>
            <person name="Nelson W.C."/>
            <person name="Romine M.F."/>
            <person name="Lindemann S.R."/>
        </authorList>
    </citation>
    <scope>NUCLEOTIDE SEQUENCE [LARGE SCALE GENOMIC DNA]</scope>
    <source>
        <strain evidence="1">Ana</strain>
    </source>
</reference>
<dbReference type="EMBL" id="LJZR01000012">
    <property type="protein sequence ID" value="KPQ35455.1"/>
    <property type="molecule type" value="Genomic_DNA"/>
</dbReference>
<dbReference type="AlphaFoldDB" id="A0A0P8DG70"/>
<comment type="caution">
    <text evidence="1">The sequence shown here is derived from an EMBL/GenBank/DDBJ whole genome shotgun (WGS) entry which is preliminary data.</text>
</comment>
<evidence type="ECO:0000313" key="2">
    <source>
        <dbReference type="Proteomes" id="UP000050465"/>
    </source>
</evidence>
<protein>
    <submittedName>
        <fullName evidence="1">Uncharacterized protein</fullName>
    </submittedName>
</protein>
<accession>A0A0P8DG70</accession>
<sequence length="190" mass="21001">MTYTTSQELTDTAAKPMPTTVEKLKTLQKESAQRYQRVSKILKSAFTETVSEIKAGKSVISPLAKEVTAETVASVKAKGQQAQTTVNKAWNQNAETEDVTERIVRFARTLSLTTATAAKENLLPQLKLQTTRLDSLLANRYGTQYQDLKDRFNVARLWRTASTPDTSTQRGAKTAENGSIVVEVDSETID</sequence>
<organism evidence="1 2">
    <name type="scientific">Phormidesmis priestleyi Ana</name>
    <dbReference type="NCBI Taxonomy" id="1666911"/>
    <lineage>
        <taxon>Bacteria</taxon>
        <taxon>Bacillati</taxon>
        <taxon>Cyanobacteriota</taxon>
        <taxon>Cyanophyceae</taxon>
        <taxon>Leptolyngbyales</taxon>
        <taxon>Leptolyngbyaceae</taxon>
        <taxon>Phormidesmis</taxon>
    </lineage>
</organism>